<evidence type="ECO:0000313" key="2">
    <source>
        <dbReference type="Proteomes" id="UP000241201"/>
    </source>
</evidence>
<dbReference type="RefSeq" id="WP_106987200.1">
    <property type="nucleotide sequence ID" value="NZ_PYLP01000002.1"/>
</dbReference>
<proteinExistence type="predicted"/>
<gene>
    <name evidence="1" type="ORF">C7U55_02490</name>
</gene>
<dbReference type="Proteomes" id="UP000241201">
    <property type="component" value="Unassembled WGS sequence"/>
</dbReference>
<reference evidence="2" key="1">
    <citation type="submission" date="2018-03" db="EMBL/GenBank/DDBJ databases">
        <title>Lachnoclostridium SNUG30370 gen.nov., sp.nov., isolated from human faeces.</title>
        <authorList>
            <person name="Seo B."/>
            <person name="Jeon K."/>
            <person name="Ko G."/>
        </authorList>
    </citation>
    <scope>NUCLEOTIDE SEQUENCE [LARGE SCALE GENOMIC DNA]</scope>
    <source>
        <strain evidence="2">SNUG30370</strain>
    </source>
</reference>
<accession>A0A2T3G2A7</accession>
<comment type="caution">
    <text evidence="1">The sequence shown here is derived from an EMBL/GenBank/DDBJ whole genome shotgun (WGS) entry which is preliminary data.</text>
</comment>
<dbReference type="AlphaFoldDB" id="A0A2T3G2A7"/>
<protein>
    <submittedName>
        <fullName evidence="1">Uncharacterized protein</fullName>
    </submittedName>
</protein>
<dbReference type="GeneID" id="77469974"/>
<sequence>MDDALFEIDNMCHALGFDPNKIRKGQRVFEYYRNFFVASGKYKESWEKLVKWGYAGKASNAIVDSYYYVTQAGLDFLSSIYKIKFKPMK</sequence>
<dbReference type="EMBL" id="PYLP01000002">
    <property type="protein sequence ID" value="PST41674.1"/>
    <property type="molecule type" value="Genomic_DNA"/>
</dbReference>
<name>A0A2T3G2A7_9FIRM</name>
<evidence type="ECO:0000313" key="1">
    <source>
        <dbReference type="EMBL" id="PST41674.1"/>
    </source>
</evidence>
<organism evidence="1 2">
    <name type="scientific">Faecalibacillus faecis</name>
    <dbReference type="NCBI Taxonomy" id="1982628"/>
    <lineage>
        <taxon>Bacteria</taxon>
        <taxon>Bacillati</taxon>
        <taxon>Bacillota</taxon>
        <taxon>Erysipelotrichia</taxon>
        <taxon>Erysipelotrichales</taxon>
        <taxon>Coprobacillaceae</taxon>
        <taxon>Faecalibacillus</taxon>
    </lineage>
</organism>
<keyword evidence="2" id="KW-1185">Reference proteome</keyword>